<proteinExistence type="predicted"/>
<comment type="caution">
    <text evidence="1">The sequence shown here is derived from an EMBL/GenBank/DDBJ whole genome shotgun (WGS) entry which is preliminary data.</text>
</comment>
<evidence type="ECO:0000313" key="1">
    <source>
        <dbReference type="EMBL" id="MSS17741.1"/>
    </source>
</evidence>
<dbReference type="AlphaFoldDB" id="A0A6L5XBX0"/>
<dbReference type="EMBL" id="VULT01000012">
    <property type="protein sequence ID" value="MSS17741.1"/>
    <property type="molecule type" value="Genomic_DNA"/>
</dbReference>
<dbReference type="RefSeq" id="WP_154328944.1">
    <property type="nucleotide sequence ID" value="NZ_CP045696.1"/>
</dbReference>
<sequence length="21" mass="2367">MENFCSKCGNQLSIGDKFCNK</sequence>
<gene>
    <name evidence="1" type="ORF">FYJ29_08235</name>
</gene>
<evidence type="ECO:0000313" key="2">
    <source>
        <dbReference type="Proteomes" id="UP000483362"/>
    </source>
</evidence>
<accession>A0A6L5XBX0</accession>
<name>A0A6L5XBX0_9BACT</name>
<dbReference type="Proteomes" id="UP000483362">
    <property type="component" value="Unassembled WGS sequence"/>
</dbReference>
<reference evidence="1 2" key="1">
    <citation type="submission" date="2019-08" db="EMBL/GenBank/DDBJ databases">
        <title>In-depth cultivation of the pig gut microbiome towards novel bacterial diversity and tailored functional studies.</title>
        <authorList>
            <person name="Wylensek D."/>
            <person name="Hitch T.C.A."/>
            <person name="Clavel T."/>
        </authorList>
    </citation>
    <scope>NUCLEOTIDE SEQUENCE [LARGE SCALE GENOMIC DNA]</scope>
    <source>
        <strain evidence="1 2">Oil-RF-744-WCA-WT-10</strain>
    </source>
</reference>
<organism evidence="1 2">
    <name type="scientific">Sodaliphilus pleomorphus</name>
    <dbReference type="NCBI Taxonomy" id="2606626"/>
    <lineage>
        <taxon>Bacteria</taxon>
        <taxon>Pseudomonadati</taxon>
        <taxon>Bacteroidota</taxon>
        <taxon>Bacteroidia</taxon>
        <taxon>Bacteroidales</taxon>
        <taxon>Muribaculaceae</taxon>
        <taxon>Sodaliphilus</taxon>
    </lineage>
</organism>
<protein>
    <submittedName>
        <fullName evidence="1">Zinc-ribbon domain-containing protein</fullName>
    </submittedName>
</protein>
<keyword evidence="2" id="KW-1185">Reference proteome</keyword>